<sequence>MICSWDCEQTEHDDICTHSAMEETAQLHGWDEPTVAKARRYRAVVRSILAASPSA</sequence>
<dbReference type="RefSeq" id="WP_170290549.1">
    <property type="nucleotide sequence ID" value="NZ_BAAABR010000089.1"/>
</dbReference>
<proteinExistence type="predicted"/>
<protein>
    <submittedName>
        <fullName evidence="1">Uncharacterized protein</fullName>
    </submittedName>
</protein>
<dbReference type="EMBL" id="VIVR01000001">
    <property type="protein sequence ID" value="TWE17093.1"/>
    <property type="molecule type" value="Genomic_DNA"/>
</dbReference>
<comment type="caution">
    <text evidence="1">The sequence shown here is derived from an EMBL/GenBank/DDBJ whole genome shotgun (WGS) entry which is preliminary data.</text>
</comment>
<gene>
    <name evidence="1" type="ORF">FB465_2098</name>
</gene>
<name>A0A561EN92_9ACTN</name>
<dbReference type="Proteomes" id="UP000318416">
    <property type="component" value="Unassembled WGS sequence"/>
</dbReference>
<reference evidence="1 2" key="1">
    <citation type="submission" date="2019-06" db="EMBL/GenBank/DDBJ databases">
        <title>Sequencing the genomes of 1000 actinobacteria strains.</title>
        <authorList>
            <person name="Klenk H.-P."/>
        </authorList>
    </citation>
    <scope>NUCLEOTIDE SEQUENCE [LARGE SCALE GENOMIC DNA]</scope>
    <source>
        <strain evidence="1 2">DSM 41649</strain>
    </source>
</reference>
<dbReference type="AlphaFoldDB" id="A0A561EN92"/>
<accession>A0A561EN92</accession>
<evidence type="ECO:0000313" key="1">
    <source>
        <dbReference type="EMBL" id="TWE17093.1"/>
    </source>
</evidence>
<organism evidence="1 2">
    <name type="scientific">Kitasatospora atroaurantiaca</name>
    <dbReference type="NCBI Taxonomy" id="285545"/>
    <lineage>
        <taxon>Bacteria</taxon>
        <taxon>Bacillati</taxon>
        <taxon>Actinomycetota</taxon>
        <taxon>Actinomycetes</taxon>
        <taxon>Kitasatosporales</taxon>
        <taxon>Streptomycetaceae</taxon>
        <taxon>Kitasatospora</taxon>
    </lineage>
</organism>
<evidence type="ECO:0000313" key="2">
    <source>
        <dbReference type="Proteomes" id="UP000318416"/>
    </source>
</evidence>
<keyword evidence="2" id="KW-1185">Reference proteome</keyword>